<dbReference type="InterPro" id="IPR050314">
    <property type="entry name" value="Glycosyl_Hydrlase_18"/>
</dbReference>
<evidence type="ECO:0000256" key="2">
    <source>
        <dbReference type="ARBA" id="ARBA00022729"/>
    </source>
</evidence>
<protein>
    <recommendedName>
        <fullName evidence="8">GH18 domain-containing protein</fullName>
    </recommendedName>
</protein>
<dbReference type="InterPro" id="IPR012337">
    <property type="entry name" value="RNaseH-like_sf"/>
</dbReference>
<accession>A0A2G5DQD8</accession>
<proteinExistence type="inferred from homology"/>
<feature type="region of interest" description="Disordered" evidence="7">
    <location>
        <begin position="108"/>
        <end position="131"/>
    </location>
</feature>
<dbReference type="GO" id="GO:0005975">
    <property type="term" value="P:carbohydrate metabolic process"/>
    <property type="evidence" value="ECO:0007669"/>
    <property type="project" value="InterPro"/>
</dbReference>
<dbReference type="FunCoup" id="A0A2G5DQD8">
    <property type="interactions" value="301"/>
</dbReference>
<dbReference type="CDD" id="cd06222">
    <property type="entry name" value="RNase_H_like"/>
    <property type="match status" value="1"/>
</dbReference>
<keyword evidence="3 6" id="KW-0378">Hydrolase</keyword>
<organism evidence="9 10">
    <name type="scientific">Aquilegia coerulea</name>
    <name type="common">Rocky mountain columbine</name>
    <dbReference type="NCBI Taxonomy" id="218851"/>
    <lineage>
        <taxon>Eukaryota</taxon>
        <taxon>Viridiplantae</taxon>
        <taxon>Streptophyta</taxon>
        <taxon>Embryophyta</taxon>
        <taxon>Tracheophyta</taxon>
        <taxon>Spermatophyta</taxon>
        <taxon>Magnoliopsida</taxon>
        <taxon>Ranunculales</taxon>
        <taxon>Ranunculaceae</taxon>
        <taxon>Thalictroideae</taxon>
        <taxon>Aquilegia</taxon>
    </lineage>
</organism>
<evidence type="ECO:0000256" key="5">
    <source>
        <dbReference type="ARBA" id="ARBA00023295"/>
    </source>
</evidence>
<dbReference type="InterPro" id="IPR001223">
    <property type="entry name" value="Glyco_hydro18_cat"/>
</dbReference>
<dbReference type="Pfam" id="PF00704">
    <property type="entry name" value="Glyco_hydro_18"/>
    <property type="match status" value="1"/>
</dbReference>
<dbReference type="SUPFAM" id="SSF54556">
    <property type="entry name" value="Chitinase insertion domain"/>
    <property type="match status" value="1"/>
</dbReference>
<dbReference type="PANTHER" id="PTHR11177:SF317">
    <property type="entry name" value="CHITINASE 12-RELATED"/>
    <property type="match status" value="1"/>
</dbReference>
<dbReference type="CDD" id="cd02879">
    <property type="entry name" value="GH18_plant_chitinase_class_V"/>
    <property type="match status" value="1"/>
</dbReference>
<dbReference type="GO" id="GO:0004568">
    <property type="term" value="F:chitinase activity"/>
    <property type="evidence" value="ECO:0007669"/>
    <property type="project" value="TreeGrafter"/>
</dbReference>
<dbReference type="GO" id="GO:0004523">
    <property type="term" value="F:RNA-DNA hybrid ribonuclease activity"/>
    <property type="evidence" value="ECO:0007669"/>
    <property type="project" value="InterPro"/>
</dbReference>
<name>A0A2G5DQD8_AQUCA</name>
<keyword evidence="5 6" id="KW-0326">Glycosidase</keyword>
<dbReference type="Gene3D" id="3.10.50.10">
    <property type="match status" value="1"/>
</dbReference>
<evidence type="ECO:0000259" key="8">
    <source>
        <dbReference type="PROSITE" id="PS51910"/>
    </source>
</evidence>
<dbReference type="SUPFAM" id="SSF53098">
    <property type="entry name" value="Ribonuclease H-like"/>
    <property type="match status" value="1"/>
</dbReference>
<evidence type="ECO:0000256" key="1">
    <source>
        <dbReference type="ARBA" id="ARBA00008682"/>
    </source>
</evidence>
<feature type="compositionally biased region" description="Pro residues" evidence="7">
    <location>
        <begin position="152"/>
        <end position="169"/>
    </location>
</feature>
<dbReference type="GO" id="GO:0008061">
    <property type="term" value="F:chitin binding"/>
    <property type="evidence" value="ECO:0007669"/>
    <property type="project" value="InterPro"/>
</dbReference>
<feature type="compositionally biased region" description="Pro residues" evidence="7">
    <location>
        <begin position="122"/>
        <end position="131"/>
    </location>
</feature>
<keyword evidence="2" id="KW-0732">Signal</keyword>
<gene>
    <name evidence="9" type="ORF">AQUCO_01600165v1</name>
</gene>
<dbReference type="AlphaFoldDB" id="A0A2G5DQD8"/>
<feature type="domain" description="GH18" evidence="8">
    <location>
        <begin position="176"/>
        <end position="516"/>
    </location>
</feature>
<dbReference type="InterPro" id="IPR036397">
    <property type="entry name" value="RNaseH_sf"/>
</dbReference>
<dbReference type="InterPro" id="IPR017853">
    <property type="entry name" value="GH"/>
</dbReference>
<dbReference type="STRING" id="218851.A0A2G5DQD8"/>
<evidence type="ECO:0000256" key="6">
    <source>
        <dbReference type="RuleBase" id="RU000489"/>
    </source>
</evidence>
<evidence type="ECO:0000256" key="3">
    <source>
        <dbReference type="ARBA" id="ARBA00022801"/>
    </source>
</evidence>
<evidence type="ECO:0000256" key="4">
    <source>
        <dbReference type="ARBA" id="ARBA00023180"/>
    </source>
</evidence>
<keyword evidence="10" id="KW-1185">Reference proteome</keyword>
<dbReference type="SMART" id="SM00636">
    <property type="entry name" value="Glyco_18"/>
    <property type="match status" value="1"/>
</dbReference>
<keyword evidence="4" id="KW-0325">Glycoprotein</keyword>
<dbReference type="GO" id="GO:0005576">
    <property type="term" value="C:extracellular region"/>
    <property type="evidence" value="ECO:0007669"/>
    <property type="project" value="TreeGrafter"/>
</dbReference>
<sequence length="551" mass="60192">MFAILKGLEIATLMNYGSIFLQTDSLQASNIIKGLSQPTWRVKGILEKILECSAQLTNFRVKHVYRETTSIADSLANSCRSQDAFTLHCNNPLPEHTSSLIERDAMAPSPAMQGSPQMPVSPGLPPIPGYPFEPSPAPITLPPYWGPVLSPPEPAPVSPPSSSPTPSSAPTPSSSGVKGAYWPSGTGFPVTAIDTSYFTHLFYAFLLPDPVTYKLAITTNDEEMLPSFISTLKTQRAPVKTLLSIGGAGNDPKVFSAIVSNSSNRAIFIQSAIGIARQYGFDGLDLDWEFPIDQVDMNNLGTLYKEWRKTLSKEAKATGRKRLLLTSAVYYAATVPLDGILRSYPGEAIRKSVDWVSPMCFDYHGSWDTVTGQPSALYDPNSNISTSHGIQSWIEAGVPAIKVVMGMPVYGHTWTLKDPNVHGIGAPTIGVGPGEGILIYSAVVTFNNENNVTVVYDAPTESMYSYAGNVWIGYDDPESIKKKVLFARSYGLRGYFFWALGQDNDWSISRQGLNENFDRALLQLANPFNYLSLSESALFCCMQRQVHGDIN</sequence>
<dbReference type="SUPFAM" id="SSF51445">
    <property type="entry name" value="(Trans)glycosidases"/>
    <property type="match status" value="1"/>
</dbReference>
<dbReference type="Proteomes" id="UP000230069">
    <property type="component" value="Unassembled WGS sequence"/>
</dbReference>
<dbReference type="InterPro" id="IPR002156">
    <property type="entry name" value="RNaseH_domain"/>
</dbReference>
<comment type="similarity">
    <text evidence="1">Belongs to the glycosyl hydrolase 18 family. Chitinase class V subfamily.</text>
</comment>
<dbReference type="PROSITE" id="PS01095">
    <property type="entry name" value="GH18_1"/>
    <property type="match status" value="1"/>
</dbReference>
<dbReference type="PROSITE" id="PS51910">
    <property type="entry name" value="GH18_2"/>
    <property type="match status" value="1"/>
</dbReference>
<reference evidence="9 10" key="1">
    <citation type="submission" date="2017-09" db="EMBL/GenBank/DDBJ databases">
        <title>WGS assembly of Aquilegia coerulea Goldsmith.</title>
        <authorList>
            <person name="Hodges S."/>
            <person name="Kramer E."/>
            <person name="Nordborg M."/>
            <person name="Tomkins J."/>
            <person name="Borevitz J."/>
            <person name="Derieg N."/>
            <person name="Yan J."/>
            <person name="Mihaltcheva S."/>
            <person name="Hayes R.D."/>
            <person name="Rokhsar D."/>
        </authorList>
    </citation>
    <scope>NUCLEOTIDE SEQUENCE [LARGE SCALE GENOMIC DNA]</scope>
    <source>
        <strain evidence="10">cv. Goldsmith</strain>
    </source>
</reference>
<dbReference type="EMBL" id="KZ305033">
    <property type="protein sequence ID" value="PIA45730.1"/>
    <property type="molecule type" value="Genomic_DNA"/>
</dbReference>
<evidence type="ECO:0000256" key="7">
    <source>
        <dbReference type="SAM" id="MobiDB-lite"/>
    </source>
</evidence>
<dbReference type="FunFam" id="3.10.50.10:FF:000003">
    <property type="entry name" value="Class V chitinase CHIT5b"/>
    <property type="match status" value="1"/>
</dbReference>
<dbReference type="InterPro" id="IPR011583">
    <property type="entry name" value="Chitinase_II/V-like_cat"/>
</dbReference>
<evidence type="ECO:0000313" key="10">
    <source>
        <dbReference type="Proteomes" id="UP000230069"/>
    </source>
</evidence>
<dbReference type="InParanoid" id="A0A2G5DQD8"/>
<evidence type="ECO:0000313" key="9">
    <source>
        <dbReference type="EMBL" id="PIA45730.1"/>
    </source>
</evidence>
<dbReference type="GO" id="GO:0003676">
    <property type="term" value="F:nucleic acid binding"/>
    <property type="evidence" value="ECO:0007669"/>
    <property type="project" value="InterPro"/>
</dbReference>
<dbReference type="InterPro" id="IPR029070">
    <property type="entry name" value="Chitinase_insertion_sf"/>
</dbReference>
<dbReference type="GO" id="GO:0006032">
    <property type="term" value="P:chitin catabolic process"/>
    <property type="evidence" value="ECO:0007669"/>
    <property type="project" value="TreeGrafter"/>
</dbReference>
<dbReference type="Pfam" id="PF13456">
    <property type="entry name" value="RVT_3"/>
    <property type="match status" value="1"/>
</dbReference>
<dbReference type="PANTHER" id="PTHR11177">
    <property type="entry name" value="CHITINASE"/>
    <property type="match status" value="1"/>
</dbReference>
<dbReference type="InterPro" id="IPR001579">
    <property type="entry name" value="Glyco_hydro_18_chit_AS"/>
</dbReference>
<dbReference type="Gene3D" id="3.30.420.10">
    <property type="entry name" value="Ribonuclease H-like superfamily/Ribonuclease H"/>
    <property type="match status" value="1"/>
</dbReference>
<dbReference type="Gene3D" id="3.20.20.80">
    <property type="entry name" value="Glycosidases"/>
    <property type="match status" value="1"/>
</dbReference>
<dbReference type="InterPro" id="IPR044730">
    <property type="entry name" value="RNase_H-like_dom_plant"/>
</dbReference>
<feature type="region of interest" description="Disordered" evidence="7">
    <location>
        <begin position="152"/>
        <end position="176"/>
    </location>
</feature>
<dbReference type="OrthoDB" id="76388at2759"/>